<evidence type="ECO:0000256" key="4">
    <source>
        <dbReference type="ARBA" id="ARBA00022475"/>
    </source>
</evidence>
<evidence type="ECO:0000256" key="6">
    <source>
        <dbReference type="ARBA" id="ARBA00022519"/>
    </source>
</evidence>
<dbReference type="PRINTS" id="PR00813">
    <property type="entry name" value="BCTERIALGSPG"/>
</dbReference>
<keyword evidence="8 10" id="KW-1133">Transmembrane helix</keyword>
<accession>A0A7R6PI23</accession>
<dbReference type="PANTHER" id="PTHR30093">
    <property type="entry name" value="GENERAL SECRETION PATHWAY PROTEIN G"/>
    <property type="match status" value="1"/>
</dbReference>
<keyword evidence="7 10" id="KW-0812">Transmembrane</keyword>
<dbReference type="NCBIfam" id="TIGR02532">
    <property type="entry name" value="IV_pilin_GFxxxE"/>
    <property type="match status" value="1"/>
</dbReference>
<name>A0A7R6PI23_9BACT</name>
<evidence type="ECO:0000256" key="3">
    <source>
        <dbReference type="ARBA" id="ARBA00020042"/>
    </source>
</evidence>
<keyword evidence="13" id="KW-1185">Reference proteome</keyword>
<evidence type="ECO:0000256" key="5">
    <source>
        <dbReference type="ARBA" id="ARBA00022481"/>
    </source>
</evidence>
<dbReference type="GO" id="GO:0015628">
    <property type="term" value="P:protein secretion by the type II secretion system"/>
    <property type="evidence" value="ECO:0007669"/>
    <property type="project" value="InterPro"/>
</dbReference>
<comment type="similarity">
    <text evidence="2">Belongs to the GSP G family.</text>
</comment>
<gene>
    <name evidence="12" type="ORF">TTHT_1471</name>
</gene>
<evidence type="ECO:0000256" key="8">
    <source>
        <dbReference type="ARBA" id="ARBA00022989"/>
    </source>
</evidence>
<evidence type="ECO:0000259" key="11">
    <source>
        <dbReference type="Pfam" id="PF08334"/>
    </source>
</evidence>
<keyword evidence="9 10" id="KW-0472">Membrane</keyword>
<dbReference type="InterPro" id="IPR013545">
    <property type="entry name" value="T2SS_protein-GspG_C"/>
</dbReference>
<evidence type="ECO:0000313" key="12">
    <source>
        <dbReference type="EMBL" id="BBB32979.1"/>
    </source>
</evidence>
<evidence type="ECO:0000256" key="1">
    <source>
        <dbReference type="ARBA" id="ARBA00004377"/>
    </source>
</evidence>
<reference evidence="12 13" key="1">
    <citation type="journal article" date="2012" name="Extremophiles">
        <title>Thermotomaculum hydrothermale gen. nov., sp. nov., a novel heterotrophic thermophile within the phylum Acidobacteria from a deep-sea hydrothermal vent chimney in the Southern Okinawa Trough.</title>
        <authorList>
            <person name="Izumi H."/>
            <person name="Nunoura T."/>
            <person name="Miyazaki M."/>
            <person name="Mino S."/>
            <person name="Toki T."/>
            <person name="Takai K."/>
            <person name="Sako Y."/>
            <person name="Sawabe T."/>
            <person name="Nakagawa S."/>
        </authorList>
    </citation>
    <scope>NUCLEOTIDE SEQUENCE [LARGE SCALE GENOMIC DNA]</scope>
    <source>
        <strain evidence="12 13">AC55</strain>
    </source>
</reference>
<dbReference type="Proteomes" id="UP000595564">
    <property type="component" value="Chromosome"/>
</dbReference>
<keyword evidence="5" id="KW-0488">Methylation</keyword>
<dbReference type="Pfam" id="PF07963">
    <property type="entry name" value="N_methyl"/>
    <property type="match status" value="1"/>
</dbReference>
<dbReference type="InterPro" id="IPR045584">
    <property type="entry name" value="Pilin-like"/>
</dbReference>
<evidence type="ECO:0000256" key="2">
    <source>
        <dbReference type="ARBA" id="ARBA00009984"/>
    </source>
</evidence>
<dbReference type="KEGG" id="thyd:TTHT_1471"/>
<dbReference type="RefSeq" id="WP_201327278.1">
    <property type="nucleotide sequence ID" value="NZ_AP017470.1"/>
</dbReference>
<dbReference type="Gene3D" id="3.30.700.10">
    <property type="entry name" value="Glycoprotein, Type 4 Pilin"/>
    <property type="match status" value="1"/>
</dbReference>
<evidence type="ECO:0000256" key="10">
    <source>
        <dbReference type="SAM" id="Phobius"/>
    </source>
</evidence>
<dbReference type="InterPro" id="IPR012902">
    <property type="entry name" value="N_methyl_site"/>
</dbReference>
<keyword evidence="4" id="KW-1003">Cell membrane</keyword>
<keyword evidence="6" id="KW-0997">Cell inner membrane</keyword>
<proteinExistence type="inferred from homology"/>
<feature type="transmembrane region" description="Helical" evidence="10">
    <location>
        <begin position="7"/>
        <end position="28"/>
    </location>
</feature>
<dbReference type="InterPro" id="IPR000983">
    <property type="entry name" value="Bac_GSPG_pilin"/>
</dbReference>
<dbReference type="PANTHER" id="PTHR30093:SF44">
    <property type="entry name" value="TYPE II SECRETION SYSTEM CORE PROTEIN G"/>
    <property type="match status" value="1"/>
</dbReference>
<evidence type="ECO:0000256" key="7">
    <source>
        <dbReference type="ARBA" id="ARBA00022692"/>
    </source>
</evidence>
<dbReference type="PROSITE" id="PS00409">
    <property type="entry name" value="PROKAR_NTER_METHYL"/>
    <property type="match status" value="1"/>
</dbReference>
<evidence type="ECO:0000313" key="13">
    <source>
        <dbReference type="Proteomes" id="UP000595564"/>
    </source>
</evidence>
<dbReference type="EMBL" id="AP017470">
    <property type="protein sequence ID" value="BBB32979.1"/>
    <property type="molecule type" value="Genomic_DNA"/>
</dbReference>
<dbReference type="AlphaFoldDB" id="A0A7R6PI23"/>
<protein>
    <recommendedName>
        <fullName evidence="3">Type II secretion system core protein G</fullName>
    </recommendedName>
</protein>
<dbReference type="InterPro" id="IPR010054">
    <property type="entry name" value="Type2_sec_GspG"/>
</dbReference>
<dbReference type="GO" id="GO:0015627">
    <property type="term" value="C:type II protein secretion system complex"/>
    <property type="evidence" value="ECO:0007669"/>
    <property type="project" value="InterPro"/>
</dbReference>
<dbReference type="NCBIfam" id="TIGR01710">
    <property type="entry name" value="typeII_sec_gspG"/>
    <property type="match status" value="1"/>
</dbReference>
<sequence length="140" mass="15789">MRRNNRGFTLVELMVVMIIIALLAGFVAPKFFKRVDESRRTAAKNQISAFESALDMFYIDTGRYPTNEEGLEALVKKPENIKNWKGPYLKKGVPKDPWGNDYVYKCPGQDGRDYDIISYGADGAEGGEGNNADITSWQQE</sequence>
<dbReference type="Pfam" id="PF08334">
    <property type="entry name" value="T2SSG"/>
    <property type="match status" value="1"/>
</dbReference>
<organism evidence="12 13">
    <name type="scientific">Thermotomaculum hydrothermale</name>
    <dbReference type="NCBI Taxonomy" id="981385"/>
    <lineage>
        <taxon>Bacteria</taxon>
        <taxon>Pseudomonadati</taxon>
        <taxon>Acidobacteriota</taxon>
        <taxon>Holophagae</taxon>
        <taxon>Thermotomaculales</taxon>
        <taxon>Thermotomaculaceae</taxon>
        <taxon>Thermotomaculum</taxon>
    </lineage>
</organism>
<comment type="subcellular location">
    <subcellularLocation>
        <location evidence="1">Cell inner membrane</location>
        <topology evidence="1">Single-pass membrane protein</topology>
    </subcellularLocation>
</comment>
<dbReference type="GO" id="GO:0005886">
    <property type="term" value="C:plasma membrane"/>
    <property type="evidence" value="ECO:0007669"/>
    <property type="project" value="UniProtKB-SubCell"/>
</dbReference>
<feature type="domain" description="Type II secretion system protein GspG C-terminal" evidence="11">
    <location>
        <begin position="31"/>
        <end position="137"/>
    </location>
</feature>
<evidence type="ECO:0000256" key="9">
    <source>
        <dbReference type="ARBA" id="ARBA00023136"/>
    </source>
</evidence>
<dbReference type="SUPFAM" id="SSF54523">
    <property type="entry name" value="Pili subunits"/>
    <property type="match status" value="1"/>
</dbReference>